<accession>A0A401Q6U4</accession>
<keyword evidence="1" id="KW-1133">Transmembrane helix</keyword>
<organism evidence="2 3">
    <name type="scientific">Scyliorhinus torazame</name>
    <name type="common">Cloudy catshark</name>
    <name type="synonym">Catulus torazame</name>
    <dbReference type="NCBI Taxonomy" id="75743"/>
    <lineage>
        <taxon>Eukaryota</taxon>
        <taxon>Metazoa</taxon>
        <taxon>Chordata</taxon>
        <taxon>Craniata</taxon>
        <taxon>Vertebrata</taxon>
        <taxon>Chondrichthyes</taxon>
        <taxon>Elasmobranchii</taxon>
        <taxon>Galeomorphii</taxon>
        <taxon>Galeoidea</taxon>
        <taxon>Carcharhiniformes</taxon>
        <taxon>Scyliorhinidae</taxon>
        <taxon>Scyliorhinus</taxon>
    </lineage>
</organism>
<keyword evidence="1" id="KW-0472">Membrane</keyword>
<keyword evidence="3" id="KW-1185">Reference proteome</keyword>
<keyword evidence="1" id="KW-0812">Transmembrane</keyword>
<sequence length="81" mass="9232">VEAFSTSHPVYALRTGKSYQIRLRCKQIANGDFSEFTELLYIFIPAARSTEEASLLFRLILVFVLLGMSLMLLLILFTKSQ</sequence>
<comment type="caution">
    <text evidence="2">The sequence shown here is derived from an EMBL/GenBank/DDBJ whole genome shotgun (WGS) entry which is preliminary data.</text>
</comment>
<reference evidence="2 3" key="1">
    <citation type="journal article" date="2018" name="Nat. Ecol. Evol.">
        <title>Shark genomes provide insights into elasmobranch evolution and the origin of vertebrates.</title>
        <authorList>
            <person name="Hara Y"/>
            <person name="Yamaguchi K"/>
            <person name="Onimaru K"/>
            <person name="Kadota M"/>
            <person name="Koyanagi M"/>
            <person name="Keeley SD"/>
            <person name="Tatsumi K"/>
            <person name="Tanaka K"/>
            <person name="Motone F"/>
            <person name="Kageyama Y"/>
            <person name="Nozu R"/>
            <person name="Adachi N"/>
            <person name="Nishimura O"/>
            <person name="Nakagawa R"/>
            <person name="Tanegashima C"/>
            <person name="Kiyatake I"/>
            <person name="Matsumoto R"/>
            <person name="Murakumo K"/>
            <person name="Nishida K"/>
            <person name="Terakita A"/>
            <person name="Kuratani S"/>
            <person name="Sato K"/>
            <person name="Hyodo S Kuraku.S."/>
        </authorList>
    </citation>
    <scope>NUCLEOTIDE SEQUENCE [LARGE SCALE GENOMIC DNA]</scope>
</reference>
<feature type="transmembrane region" description="Helical" evidence="1">
    <location>
        <begin position="55"/>
        <end position="77"/>
    </location>
</feature>
<dbReference type="EMBL" id="BFAA01023865">
    <property type="protein sequence ID" value="GCB81073.1"/>
    <property type="molecule type" value="Genomic_DNA"/>
</dbReference>
<name>A0A401Q6U4_SCYTO</name>
<gene>
    <name evidence="2" type="ORF">scyTo_0022754</name>
</gene>
<evidence type="ECO:0000313" key="3">
    <source>
        <dbReference type="Proteomes" id="UP000288216"/>
    </source>
</evidence>
<dbReference type="STRING" id="75743.A0A401Q6U4"/>
<dbReference type="Proteomes" id="UP000288216">
    <property type="component" value="Unassembled WGS sequence"/>
</dbReference>
<dbReference type="AlphaFoldDB" id="A0A401Q6U4"/>
<protein>
    <submittedName>
        <fullName evidence="2">Uncharacterized protein</fullName>
    </submittedName>
</protein>
<feature type="non-terminal residue" evidence="2">
    <location>
        <position position="1"/>
    </location>
</feature>
<evidence type="ECO:0000313" key="2">
    <source>
        <dbReference type="EMBL" id="GCB81073.1"/>
    </source>
</evidence>
<evidence type="ECO:0000256" key="1">
    <source>
        <dbReference type="SAM" id="Phobius"/>
    </source>
</evidence>
<feature type="non-terminal residue" evidence="2">
    <location>
        <position position="81"/>
    </location>
</feature>
<proteinExistence type="predicted"/>